<dbReference type="InterPro" id="IPR001404">
    <property type="entry name" value="Hsp90_fam"/>
</dbReference>
<sequence>MRVLSTRNTINSPLGYGFEIRPGSKEDQIEKGSRKSSRNTSYPFQFTVPEEVGKEVGGDGEKLKKVNEQETHIAPEGYSVLQKSAPMAGRTTSPSSTFPPRASSRLHSAFTVDCESLMPEYLNFSEGGVYSENLPSTFPVKRSSEQDCKNVVKKAEARCPSGLSEPQQARRVPALLHQIDGGVGDYSIPHATSPANGESPCPRLRLQALLVDSVDEYAITQTKEFEGNKLIRMSKEGLELEETQERKTACKKEADDFAPPSRTSRSQVEKVVVSDRNTDSPCVLLTAQLVGPPTRSIS</sequence>
<proteinExistence type="inferred from homology"/>
<comment type="caution">
    <text evidence="4">The sequence shown here is derived from an EMBL/GenBank/DDBJ whole genome shotgun (WGS) entry which is preliminary data.</text>
</comment>
<feature type="compositionally biased region" description="Basic and acidic residues" evidence="3">
    <location>
        <begin position="22"/>
        <end position="33"/>
    </location>
</feature>
<evidence type="ECO:0000313" key="5">
    <source>
        <dbReference type="Proteomes" id="UP000623467"/>
    </source>
</evidence>
<accession>A0A8H7D7E8</accession>
<dbReference type="GO" id="GO:0005524">
    <property type="term" value="F:ATP binding"/>
    <property type="evidence" value="ECO:0007669"/>
    <property type="project" value="InterPro"/>
</dbReference>
<comment type="similarity">
    <text evidence="1">Belongs to the heat shock protein 90 family.</text>
</comment>
<dbReference type="GO" id="GO:0140662">
    <property type="term" value="F:ATP-dependent protein folding chaperone"/>
    <property type="evidence" value="ECO:0007669"/>
    <property type="project" value="InterPro"/>
</dbReference>
<protein>
    <submittedName>
        <fullName evidence="4">Heat-shock protein 90</fullName>
    </submittedName>
</protein>
<feature type="region of interest" description="Disordered" evidence="3">
    <location>
        <begin position="1"/>
        <end position="43"/>
    </location>
</feature>
<dbReference type="GO" id="GO:0051082">
    <property type="term" value="F:unfolded protein binding"/>
    <property type="evidence" value="ECO:0007669"/>
    <property type="project" value="InterPro"/>
</dbReference>
<dbReference type="Proteomes" id="UP000623467">
    <property type="component" value="Unassembled WGS sequence"/>
</dbReference>
<feature type="compositionally biased region" description="Polar residues" evidence="3">
    <location>
        <begin position="1"/>
        <end position="12"/>
    </location>
</feature>
<evidence type="ECO:0000256" key="1">
    <source>
        <dbReference type="ARBA" id="ARBA00008239"/>
    </source>
</evidence>
<evidence type="ECO:0000313" key="4">
    <source>
        <dbReference type="EMBL" id="KAF7364165.1"/>
    </source>
</evidence>
<keyword evidence="2" id="KW-0143">Chaperone</keyword>
<evidence type="ECO:0000256" key="2">
    <source>
        <dbReference type="ARBA" id="ARBA00023186"/>
    </source>
</evidence>
<keyword evidence="5" id="KW-1185">Reference proteome</keyword>
<dbReference type="Pfam" id="PF00183">
    <property type="entry name" value="HSP90"/>
    <property type="match status" value="1"/>
</dbReference>
<reference evidence="4" key="1">
    <citation type="submission" date="2020-05" db="EMBL/GenBank/DDBJ databases">
        <title>Mycena genomes resolve the evolution of fungal bioluminescence.</title>
        <authorList>
            <person name="Tsai I.J."/>
        </authorList>
    </citation>
    <scope>NUCLEOTIDE SEQUENCE</scope>
    <source>
        <strain evidence="4">160909Yilan</strain>
    </source>
</reference>
<dbReference type="GO" id="GO:0016887">
    <property type="term" value="F:ATP hydrolysis activity"/>
    <property type="evidence" value="ECO:0007669"/>
    <property type="project" value="InterPro"/>
</dbReference>
<evidence type="ECO:0000256" key="3">
    <source>
        <dbReference type="SAM" id="MobiDB-lite"/>
    </source>
</evidence>
<dbReference type="InterPro" id="IPR037196">
    <property type="entry name" value="HSP90_C"/>
</dbReference>
<gene>
    <name evidence="4" type="ORF">MSAN_01075800</name>
</gene>
<dbReference type="PANTHER" id="PTHR11528">
    <property type="entry name" value="HEAT SHOCK PROTEIN 90 FAMILY MEMBER"/>
    <property type="match status" value="1"/>
</dbReference>
<dbReference type="AlphaFoldDB" id="A0A8H7D7E8"/>
<dbReference type="Gene3D" id="1.20.120.790">
    <property type="entry name" value="Heat shock protein 90, C-terminal domain"/>
    <property type="match status" value="1"/>
</dbReference>
<feature type="compositionally biased region" description="Basic and acidic residues" evidence="3">
    <location>
        <begin position="242"/>
        <end position="255"/>
    </location>
</feature>
<dbReference type="EMBL" id="JACAZH010000007">
    <property type="protein sequence ID" value="KAF7364165.1"/>
    <property type="molecule type" value="Genomic_DNA"/>
</dbReference>
<feature type="region of interest" description="Disordered" evidence="3">
    <location>
        <begin position="242"/>
        <end position="273"/>
    </location>
</feature>
<organism evidence="4 5">
    <name type="scientific">Mycena sanguinolenta</name>
    <dbReference type="NCBI Taxonomy" id="230812"/>
    <lineage>
        <taxon>Eukaryota</taxon>
        <taxon>Fungi</taxon>
        <taxon>Dikarya</taxon>
        <taxon>Basidiomycota</taxon>
        <taxon>Agaricomycotina</taxon>
        <taxon>Agaricomycetes</taxon>
        <taxon>Agaricomycetidae</taxon>
        <taxon>Agaricales</taxon>
        <taxon>Marasmiineae</taxon>
        <taxon>Mycenaceae</taxon>
        <taxon>Mycena</taxon>
    </lineage>
</organism>
<dbReference type="Gene3D" id="3.40.50.11260">
    <property type="match status" value="1"/>
</dbReference>
<name>A0A8H7D7E8_9AGAR</name>